<evidence type="ECO:0000313" key="1">
    <source>
        <dbReference type="EMBL" id="GAA3912868.1"/>
    </source>
</evidence>
<reference evidence="2" key="1">
    <citation type="journal article" date="2019" name="Int. J. Syst. Evol. Microbiol.">
        <title>The Global Catalogue of Microorganisms (GCM) 10K type strain sequencing project: providing services to taxonomists for standard genome sequencing and annotation.</title>
        <authorList>
            <consortium name="The Broad Institute Genomics Platform"/>
            <consortium name="The Broad Institute Genome Sequencing Center for Infectious Disease"/>
            <person name="Wu L."/>
            <person name="Ma J."/>
        </authorList>
    </citation>
    <scope>NUCLEOTIDE SEQUENCE [LARGE SCALE GENOMIC DNA]</scope>
    <source>
        <strain evidence="2">JCM 17551</strain>
    </source>
</reference>
<keyword evidence="2" id="KW-1185">Reference proteome</keyword>
<dbReference type="InterPro" id="IPR021866">
    <property type="entry name" value="SpoIIAA-like"/>
</dbReference>
<comment type="caution">
    <text evidence="1">The sequence shown here is derived from an EMBL/GenBank/DDBJ whole genome shotgun (WGS) entry which is preliminary data.</text>
</comment>
<dbReference type="Gene3D" id="3.40.50.10600">
    <property type="entry name" value="SpoIIaa-like domains"/>
    <property type="match status" value="1"/>
</dbReference>
<evidence type="ECO:0000313" key="2">
    <source>
        <dbReference type="Proteomes" id="UP001501565"/>
    </source>
</evidence>
<sequence length="132" mass="15341">MSTQRHGLSIGLERTNEVILLNLKVLGKLTHDDYTKIIPMLDAAVEGIEHPYINVFVDASELEGWELRAAWDDLKLGMKHGNEFARIAIYGNKKWQDYAAKVGSWFISGDIKYFEEMEQAQKWLQEEKQKLW</sequence>
<dbReference type="RefSeq" id="WP_344795048.1">
    <property type="nucleotide sequence ID" value="NZ_BAABBN010000004.1"/>
</dbReference>
<dbReference type="InterPro" id="IPR038396">
    <property type="entry name" value="SpoIIAA-like_sf"/>
</dbReference>
<protein>
    <submittedName>
        <fullName evidence="1">STAS/SEC14 domain-containing protein</fullName>
    </submittedName>
</protein>
<dbReference type="InterPro" id="IPR036513">
    <property type="entry name" value="STAS_dom_sf"/>
</dbReference>
<dbReference type="Pfam" id="PF11964">
    <property type="entry name" value="SpoIIAA-like"/>
    <property type="match status" value="1"/>
</dbReference>
<dbReference type="SUPFAM" id="SSF52091">
    <property type="entry name" value="SpoIIaa-like"/>
    <property type="match status" value="1"/>
</dbReference>
<gene>
    <name evidence="1" type="ORF">GCM10022277_04480</name>
</gene>
<name>A0ABP7M2W7_9GAMM</name>
<dbReference type="Proteomes" id="UP001501565">
    <property type="component" value="Unassembled WGS sequence"/>
</dbReference>
<organism evidence="1 2">
    <name type="scientific">Litoribacillus peritrichatus</name>
    <dbReference type="NCBI Taxonomy" id="718191"/>
    <lineage>
        <taxon>Bacteria</taxon>
        <taxon>Pseudomonadati</taxon>
        <taxon>Pseudomonadota</taxon>
        <taxon>Gammaproteobacteria</taxon>
        <taxon>Oceanospirillales</taxon>
        <taxon>Oceanospirillaceae</taxon>
        <taxon>Litoribacillus</taxon>
    </lineage>
</organism>
<accession>A0ABP7M2W7</accession>
<dbReference type="EMBL" id="BAABBN010000004">
    <property type="protein sequence ID" value="GAA3912868.1"/>
    <property type="molecule type" value="Genomic_DNA"/>
</dbReference>
<proteinExistence type="predicted"/>